<sequence>MSDQMVDPHFYLFSNPVFKHFQNVTELEKKQIDESYFENTTVDLFFKCNVLKIIQYLSRKLKASLYSMQ</sequence>
<dbReference type="EMBL" id="CP027844">
    <property type="protein sequence ID" value="AVQ13826.1"/>
    <property type="molecule type" value="Genomic_DNA"/>
</dbReference>
<reference evidence="1 2" key="1">
    <citation type="journal article" date="2015" name="Genome Announc.">
        <title>Draft Genome Sequences of Leptospira santarosai Strains U160, U164, and U233, Isolated from Asymptomatic Cattle.</title>
        <authorList>
            <person name="Kremer F.S."/>
            <person name="Eslabao M.R."/>
            <person name="Provisor M."/>
            <person name="Woloski R.D."/>
            <person name="Ramires O.V."/>
            <person name="Moreno L.Z."/>
            <person name="Moreno A.M."/>
            <person name="Hamond C."/>
            <person name="Lilenbaum W."/>
            <person name="Dellagostin O.A."/>
        </authorList>
    </citation>
    <scope>NUCLEOTIDE SEQUENCE [LARGE SCALE GENOMIC DNA]</scope>
    <source>
        <strain evidence="1 2">U160</strain>
    </source>
</reference>
<evidence type="ECO:0000313" key="1">
    <source>
        <dbReference type="EMBL" id="AVQ13826.1"/>
    </source>
</evidence>
<gene>
    <name evidence="1" type="ORF">XB16_3547</name>
</gene>
<protein>
    <submittedName>
        <fullName evidence="1">Uncharacterized protein</fullName>
    </submittedName>
</protein>
<evidence type="ECO:0000313" key="2">
    <source>
        <dbReference type="Proteomes" id="UP000033961"/>
    </source>
</evidence>
<dbReference type="Proteomes" id="UP000033961">
    <property type="component" value="Chromosome II"/>
</dbReference>
<accession>A0A2P1QY67</accession>
<organism evidence="1 2">
    <name type="scientific">Leptospira santarosai</name>
    <dbReference type="NCBI Taxonomy" id="28183"/>
    <lineage>
        <taxon>Bacteria</taxon>
        <taxon>Pseudomonadati</taxon>
        <taxon>Spirochaetota</taxon>
        <taxon>Spirochaetia</taxon>
        <taxon>Leptospirales</taxon>
        <taxon>Leptospiraceae</taxon>
        <taxon>Leptospira</taxon>
    </lineage>
</organism>
<proteinExistence type="predicted"/>
<name>A0A2P1QY67_9LEPT</name>
<dbReference type="AlphaFoldDB" id="A0A2P1QY67"/>